<comment type="similarity">
    <text evidence="1">Belongs to the aspartate/glutamate racemases family.</text>
</comment>
<keyword evidence="2" id="KW-0413">Isomerase</keyword>
<dbReference type="InterPro" id="IPR004380">
    <property type="entry name" value="Asp_race"/>
</dbReference>
<dbReference type="Pfam" id="PF01177">
    <property type="entry name" value="Asp_Glu_race"/>
    <property type="match status" value="1"/>
</dbReference>
<dbReference type="InterPro" id="IPR001920">
    <property type="entry name" value="Asp/Glu_race"/>
</dbReference>
<name>A0A495B364_VOGIN</name>
<dbReference type="PANTHER" id="PTHR21198:SF7">
    <property type="entry name" value="ASPARTATE-GLUTAMATE RACEMASE FAMILY"/>
    <property type="match status" value="1"/>
</dbReference>
<organism evidence="3 4">
    <name type="scientific">Vogesella indigofera</name>
    <name type="common">Pseudomonas indigofera</name>
    <dbReference type="NCBI Taxonomy" id="45465"/>
    <lineage>
        <taxon>Bacteria</taxon>
        <taxon>Pseudomonadati</taxon>
        <taxon>Pseudomonadota</taxon>
        <taxon>Betaproteobacteria</taxon>
        <taxon>Neisseriales</taxon>
        <taxon>Chromobacteriaceae</taxon>
        <taxon>Vogesella</taxon>
    </lineage>
</organism>
<evidence type="ECO:0000313" key="4">
    <source>
        <dbReference type="Proteomes" id="UP000279384"/>
    </source>
</evidence>
<evidence type="ECO:0000256" key="2">
    <source>
        <dbReference type="ARBA" id="ARBA00023235"/>
    </source>
</evidence>
<sequence>MTGKLLGLLGGMSWESTAHYYAQINRRVRDARGGLHSAPLLLHSIDFAPLAELQRHGEWAQAAELLGEAGRGLAQAGAGALLICSNTMHQVAVPVAERAGIPLLHIADPTIAALRAANVGRVGLLGTRFTMEQAFYRERLQAAGLQVLLPTAAERDEVHRVIFDELCQGRLLPASRARYLDIIAALQAAGAEAVILGCTEIAMLLDGCQAALPLLDTTALHSAAAADWLLQPDNAAR</sequence>
<dbReference type="Proteomes" id="UP000279384">
    <property type="component" value="Unassembled WGS sequence"/>
</dbReference>
<dbReference type="EMBL" id="RBID01000017">
    <property type="protein sequence ID" value="RKQ55376.1"/>
    <property type="molecule type" value="Genomic_DNA"/>
</dbReference>
<dbReference type="SUPFAM" id="SSF53681">
    <property type="entry name" value="Aspartate/glutamate racemase"/>
    <property type="match status" value="2"/>
</dbReference>
<proteinExistence type="inferred from homology"/>
<protein>
    <submittedName>
        <fullName evidence="3">Aspartate racemase</fullName>
    </submittedName>
</protein>
<evidence type="ECO:0000313" key="3">
    <source>
        <dbReference type="EMBL" id="RKQ55376.1"/>
    </source>
</evidence>
<dbReference type="InterPro" id="IPR015942">
    <property type="entry name" value="Asp/Glu/hydantoin_racemase"/>
</dbReference>
<comment type="caution">
    <text evidence="3">The sequence shown here is derived from an EMBL/GenBank/DDBJ whole genome shotgun (WGS) entry which is preliminary data.</text>
</comment>
<dbReference type="Gene3D" id="3.40.50.1860">
    <property type="match status" value="2"/>
</dbReference>
<accession>A0A495B364</accession>
<dbReference type="GO" id="GO:0047661">
    <property type="term" value="F:amino-acid racemase activity"/>
    <property type="evidence" value="ECO:0007669"/>
    <property type="project" value="InterPro"/>
</dbReference>
<dbReference type="AlphaFoldDB" id="A0A495B364"/>
<dbReference type="NCBIfam" id="TIGR00035">
    <property type="entry name" value="asp_race"/>
    <property type="match status" value="1"/>
</dbReference>
<reference evidence="3 4" key="1">
    <citation type="submission" date="2018-10" db="EMBL/GenBank/DDBJ databases">
        <title>Genomic Encyclopedia of Type Strains, Phase IV (KMG-IV): sequencing the most valuable type-strain genomes for metagenomic binning, comparative biology and taxonomic classification.</title>
        <authorList>
            <person name="Goeker M."/>
        </authorList>
    </citation>
    <scope>NUCLEOTIDE SEQUENCE [LARGE SCALE GENOMIC DNA]</scope>
    <source>
        <strain evidence="3 4">DSM 3303</strain>
    </source>
</reference>
<dbReference type="PANTHER" id="PTHR21198">
    <property type="entry name" value="GLUTAMATE RACEMASE"/>
    <property type="match status" value="1"/>
</dbReference>
<evidence type="ECO:0000256" key="1">
    <source>
        <dbReference type="ARBA" id="ARBA00007847"/>
    </source>
</evidence>
<dbReference type="RefSeq" id="WP_120811464.1">
    <property type="nucleotide sequence ID" value="NZ_RBID01000017.1"/>
</dbReference>
<gene>
    <name evidence="3" type="ORF">C8E02_2749</name>
</gene>